<dbReference type="SUPFAM" id="SSF89082">
    <property type="entry name" value="Antibiotic binding domain of TipA-like multidrug resistance regulators"/>
    <property type="match status" value="1"/>
</dbReference>
<dbReference type="GO" id="GO:0003677">
    <property type="term" value="F:DNA binding"/>
    <property type="evidence" value="ECO:0007669"/>
    <property type="project" value="UniProtKB-KW"/>
</dbReference>
<evidence type="ECO:0000313" key="6">
    <source>
        <dbReference type="EMBL" id="ACP33785.1"/>
    </source>
</evidence>
<protein>
    <submittedName>
        <fullName evidence="6">Transcriptional regulator, MerR family</fullName>
    </submittedName>
</protein>
<dbReference type="KEGG" id="car:cauri_2192"/>
<keyword evidence="3" id="KW-0010">Activator</keyword>
<dbReference type="CDD" id="cd01106">
    <property type="entry name" value="HTH_TipAL-Mta"/>
    <property type="match status" value="1"/>
</dbReference>
<keyword evidence="4" id="KW-0804">Transcription</keyword>
<dbReference type="InterPro" id="IPR009061">
    <property type="entry name" value="DNA-bd_dom_put_sf"/>
</dbReference>
<keyword evidence="1" id="KW-0805">Transcription regulation</keyword>
<dbReference type="GO" id="GO:0003700">
    <property type="term" value="F:DNA-binding transcription factor activity"/>
    <property type="evidence" value="ECO:0007669"/>
    <property type="project" value="InterPro"/>
</dbReference>
<organism evidence="6 7">
    <name type="scientific">Corynebacterium aurimucosum (strain ATCC 700975 / DSM 44827 / CIP 107346 / CN-1)</name>
    <name type="common">Corynebacterium nigricans</name>
    <dbReference type="NCBI Taxonomy" id="548476"/>
    <lineage>
        <taxon>Bacteria</taxon>
        <taxon>Bacillati</taxon>
        <taxon>Actinomycetota</taxon>
        <taxon>Actinomycetes</taxon>
        <taxon>Mycobacteriales</taxon>
        <taxon>Corynebacteriaceae</taxon>
        <taxon>Corynebacterium</taxon>
    </lineage>
</organism>
<sequence>MPRVALNATSTFRLNGMRNDYSIGDVAGILKVTTRTLRYWDDIGLLSPEWRTGGDHRLYTEDDVQRGMDILIYRSVGIELRDIAVLLDAPSSATLARLRTQHEALQKRRADVDAMLYAVERLIEETEMDKNLSPSQKMRNLGDAWPQLQEEAHEKWGNSKEWAASAAAAESMGKKGWEEFSVDHENFAAELAEAANAGVEAGSEEAKEIVDKHRALIAQWYPVSRSKQVILARMYCEDPRFDETYRGNAHYLRQLIEAQAQAEGLDLGNLVWD</sequence>
<evidence type="ECO:0000256" key="1">
    <source>
        <dbReference type="ARBA" id="ARBA00023015"/>
    </source>
</evidence>
<dbReference type="SMART" id="SM00422">
    <property type="entry name" value="HTH_MERR"/>
    <property type="match status" value="1"/>
</dbReference>
<dbReference type="eggNOG" id="COG0789">
    <property type="taxonomic scope" value="Bacteria"/>
</dbReference>
<dbReference type="Gene3D" id="1.10.490.50">
    <property type="entry name" value="Antibiotic binding domain of TipA-like multidrug resistance regulators"/>
    <property type="match status" value="1"/>
</dbReference>
<accession>C3PJ99</accession>
<dbReference type="PANTHER" id="PTHR30204:SF90">
    <property type="entry name" value="HTH-TYPE TRANSCRIPTIONAL ACTIVATOR MTA"/>
    <property type="match status" value="1"/>
</dbReference>
<dbReference type="PANTHER" id="PTHR30204">
    <property type="entry name" value="REDOX-CYCLING DRUG-SENSING TRANSCRIPTIONAL ACTIVATOR SOXR"/>
    <property type="match status" value="1"/>
</dbReference>
<proteinExistence type="predicted"/>
<dbReference type="Proteomes" id="UP000002077">
    <property type="component" value="Chromosome"/>
</dbReference>
<gene>
    <name evidence="6" type="ordered locus">cauri_2192</name>
</gene>
<feature type="domain" description="HTH merR-type" evidence="5">
    <location>
        <begin position="20"/>
        <end position="89"/>
    </location>
</feature>
<dbReference type="InterPro" id="IPR012925">
    <property type="entry name" value="TipAS_dom"/>
</dbReference>
<evidence type="ECO:0000256" key="3">
    <source>
        <dbReference type="ARBA" id="ARBA00023159"/>
    </source>
</evidence>
<dbReference type="InterPro" id="IPR000551">
    <property type="entry name" value="MerR-type_HTH_dom"/>
</dbReference>
<dbReference type="InterPro" id="IPR047057">
    <property type="entry name" value="MerR_fam"/>
</dbReference>
<evidence type="ECO:0000313" key="7">
    <source>
        <dbReference type="Proteomes" id="UP000002077"/>
    </source>
</evidence>
<evidence type="ECO:0000256" key="2">
    <source>
        <dbReference type="ARBA" id="ARBA00023125"/>
    </source>
</evidence>
<dbReference type="STRING" id="548476.cauri_2192"/>
<keyword evidence="7" id="KW-1185">Reference proteome</keyword>
<dbReference type="EMBL" id="CP001601">
    <property type="protein sequence ID" value="ACP33785.1"/>
    <property type="molecule type" value="Genomic_DNA"/>
</dbReference>
<reference evidence="6 7" key="1">
    <citation type="journal article" date="2010" name="BMC Genomics">
        <title>Complete genome sequence and lifestyle of black-pigmented Corynebacterium aurimucosum ATCC 700975 (formerly C. nigricans CN-1) isolated from a vaginal swab of a woman with spontaneous abortion.</title>
        <authorList>
            <person name="Trost E."/>
            <person name="Gotker S."/>
            <person name="Schneider J."/>
            <person name="Schneiker-Bekel S."/>
            <person name="Szczepanowski R."/>
            <person name="Tilker A."/>
            <person name="Viehoever P."/>
            <person name="Arnold W."/>
            <person name="Bekel T."/>
            <person name="Blom J."/>
            <person name="Gartemann K.H."/>
            <person name="Linke B."/>
            <person name="Goesmann A."/>
            <person name="Puhler A."/>
            <person name="Shukla S.K."/>
            <person name="Tauch A."/>
        </authorList>
    </citation>
    <scope>NUCLEOTIDE SEQUENCE [LARGE SCALE GENOMIC DNA]</scope>
    <source>
        <strain evidence="7">ATCC 700975 / DSM 44827 / CIP 107346 / CN-1</strain>
    </source>
</reference>
<evidence type="ECO:0000259" key="5">
    <source>
        <dbReference type="PROSITE" id="PS50937"/>
    </source>
</evidence>
<dbReference type="AlphaFoldDB" id="C3PJ99"/>
<dbReference type="SUPFAM" id="SSF46955">
    <property type="entry name" value="Putative DNA-binding domain"/>
    <property type="match status" value="1"/>
</dbReference>
<evidence type="ECO:0000256" key="4">
    <source>
        <dbReference type="ARBA" id="ARBA00023163"/>
    </source>
</evidence>
<dbReference type="Gene3D" id="1.10.1660.10">
    <property type="match status" value="1"/>
</dbReference>
<name>C3PJ99_CORA7</name>
<dbReference type="InterPro" id="IPR036244">
    <property type="entry name" value="TipA-like_antibiotic-bd"/>
</dbReference>
<dbReference type="Pfam" id="PF13411">
    <property type="entry name" value="MerR_1"/>
    <property type="match status" value="1"/>
</dbReference>
<keyword evidence="2" id="KW-0238">DNA-binding</keyword>
<dbReference type="Pfam" id="PF07739">
    <property type="entry name" value="TipAS"/>
    <property type="match status" value="1"/>
</dbReference>
<dbReference type="HOGENOM" id="CLU_060077_0_6_11"/>
<dbReference type="PROSITE" id="PS50937">
    <property type="entry name" value="HTH_MERR_2"/>
    <property type="match status" value="1"/>
</dbReference>